<evidence type="ECO:0000313" key="7">
    <source>
        <dbReference type="EMBL" id="SMC55695.1"/>
    </source>
</evidence>
<dbReference type="AlphaFoldDB" id="A0A1W2A4T7"/>
<keyword evidence="3" id="KW-0813">Transport</keyword>
<evidence type="ECO:0000256" key="3">
    <source>
        <dbReference type="ARBA" id="ARBA00022448"/>
    </source>
</evidence>
<dbReference type="FunFam" id="3.10.105.10:FF:000001">
    <property type="entry name" value="Oligopeptide ABC transporter, oligopeptide-binding protein"/>
    <property type="match status" value="1"/>
</dbReference>
<feature type="domain" description="Solute-binding protein family 5" evidence="6">
    <location>
        <begin position="84"/>
        <end position="471"/>
    </location>
</feature>
<dbReference type="PANTHER" id="PTHR30290:SF10">
    <property type="entry name" value="PERIPLASMIC OLIGOPEPTIDE-BINDING PROTEIN-RELATED"/>
    <property type="match status" value="1"/>
</dbReference>
<protein>
    <submittedName>
        <fullName evidence="7">Oligopeptide transport system substrate-binding protein</fullName>
    </submittedName>
</protein>
<evidence type="ECO:0000256" key="5">
    <source>
        <dbReference type="SAM" id="SignalP"/>
    </source>
</evidence>
<sequence length="549" mass="60615">MKKNRKLLALALALGLMVSLLAGCGTQTAATPTPTAAAPEAFNLNVCIASEPNTIDPQLNTAVDGATLINHAFEGLMKLDSEGEIVPAQAASYSVDDTGTVYTFTLRDDIKWSDGEPVKASDFVYAWQRLVDPATASEYNYMIDMVVNANEIMAGEKDPSELGIVAKDDKTVEITLNNPTAYFLEIAAFPATYPVRKDVIDAKGDQWTFEDYVCNGPYVLTDWSHNEYMLYSKNPEYYGVDSLGPDTIKFYLMDDTNAMLAAFNSGELAFIDDVPTNEIPALKEAGTLTIEGQMGTYFVCFNTEKAPFDDARVRKAFSLVIDRNYIVDQVAQGGQIPASAYVPTGLSDVSPTDDFRAVGGDYYSVKTEDYEANCEQARQLLSEAGYPDGKSFPAVEYMYNTSEGHKAIAEALQNMWQTELGVTVTITNQDWAAFIDTRHNGDFQIARHGWLADYNDPISFLDMWVTGGGNNDANYSNADYDALISAVKTSSDRTERITKMHEAEDILMADMPVAPIYFYTDLYMINPNLQGFYSSPLGYKYFMYTSMAA</sequence>
<dbReference type="PANTHER" id="PTHR30290">
    <property type="entry name" value="PERIPLASMIC BINDING COMPONENT OF ABC TRANSPORTER"/>
    <property type="match status" value="1"/>
</dbReference>
<name>A0A1W2A4T7_9FIRM</name>
<dbReference type="PROSITE" id="PS51257">
    <property type="entry name" value="PROKAR_LIPOPROTEIN"/>
    <property type="match status" value="1"/>
</dbReference>
<dbReference type="EMBL" id="FWXW01000003">
    <property type="protein sequence ID" value="SMC55695.1"/>
    <property type="molecule type" value="Genomic_DNA"/>
</dbReference>
<evidence type="ECO:0000256" key="4">
    <source>
        <dbReference type="ARBA" id="ARBA00022729"/>
    </source>
</evidence>
<gene>
    <name evidence="7" type="ORF">SAMN02745168_1488</name>
</gene>
<dbReference type="GO" id="GO:0043190">
    <property type="term" value="C:ATP-binding cassette (ABC) transporter complex"/>
    <property type="evidence" value="ECO:0007669"/>
    <property type="project" value="InterPro"/>
</dbReference>
<feature type="signal peptide" evidence="5">
    <location>
        <begin position="1"/>
        <end position="22"/>
    </location>
</feature>
<dbReference type="PIRSF" id="PIRSF002741">
    <property type="entry name" value="MppA"/>
    <property type="match status" value="1"/>
</dbReference>
<dbReference type="GO" id="GO:0030288">
    <property type="term" value="C:outer membrane-bounded periplasmic space"/>
    <property type="evidence" value="ECO:0007669"/>
    <property type="project" value="UniProtKB-ARBA"/>
</dbReference>
<comment type="similarity">
    <text evidence="2">Belongs to the bacterial solute-binding protein 5 family.</text>
</comment>
<dbReference type="GO" id="GO:0015833">
    <property type="term" value="P:peptide transport"/>
    <property type="evidence" value="ECO:0007669"/>
    <property type="project" value="TreeGrafter"/>
</dbReference>
<dbReference type="InterPro" id="IPR039424">
    <property type="entry name" value="SBP_5"/>
</dbReference>
<reference evidence="7 8" key="1">
    <citation type="submission" date="2017-04" db="EMBL/GenBank/DDBJ databases">
        <authorList>
            <person name="Afonso C.L."/>
            <person name="Miller P.J."/>
            <person name="Scott M.A."/>
            <person name="Spackman E."/>
            <person name="Goraichik I."/>
            <person name="Dimitrov K.M."/>
            <person name="Suarez D.L."/>
            <person name="Swayne D.E."/>
        </authorList>
    </citation>
    <scope>NUCLEOTIDE SEQUENCE [LARGE SCALE GENOMIC DNA]</scope>
    <source>
        <strain evidence="7 8">DSM 12816</strain>
    </source>
</reference>
<dbReference type="InterPro" id="IPR000914">
    <property type="entry name" value="SBP_5_dom"/>
</dbReference>
<evidence type="ECO:0000256" key="1">
    <source>
        <dbReference type="ARBA" id="ARBA00004196"/>
    </source>
</evidence>
<dbReference type="InterPro" id="IPR030678">
    <property type="entry name" value="Peptide/Ni-bd"/>
</dbReference>
<dbReference type="CDD" id="cd08504">
    <property type="entry name" value="PBP2_OppA"/>
    <property type="match status" value="1"/>
</dbReference>
<dbReference type="OrthoDB" id="239741at2"/>
<dbReference type="Gene3D" id="3.40.190.10">
    <property type="entry name" value="Periplasmic binding protein-like II"/>
    <property type="match status" value="1"/>
</dbReference>
<feature type="chain" id="PRO_5038686194" evidence="5">
    <location>
        <begin position="23"/>
        <end position="549"/>
    </location>
</feature>
<organism evidence="7 8">
    <name type="scientific">Papillibacter cinnamivorans DSM 12816</name>
    <dbReference type="NCBI Taxonomy" id="1122930"/>
    <lineage>
        <taxon>Bacteria</taxon>
        <taxon>Bacillati</taxon>
        <taxon>Bacillota</taxon>
        <taxon>Clostridia</taxon>
        <taxon>Eubacteriales</taxon>
        <taxon>Oscillospiraceae</taxon>
        <taxon>Papillibacter</taxon>
    </lineage>
</organism>
<comment type="subcellular location">
    <subcellularLocation>
        <location evidence="1">Cell envelope</location>
    </subcellularLocation>
</comment>
<keyword evidence="4 5" id="KW-0732">Signal</keyword>
<dbReference type="STRING" id="1122930.SAMN02745168_1488"/>
<proteinExistence type="inferred from homology"/>
<evidence type="ECO:0000256" key="2">
    <source>
        <dbReference type="ARBA" id="ARBA00005695"/>
    </source>
</evidence>
<dbReference type="RefSeq" id="WP_084234092.1">
    <property type="nucleotide sequence ID" value="NZ_FWXW01000003.1"/>
</dbReference>
<dbReference type="Proteomes" id="UP000192790">
    <property type="component" value="Unassembled WGS sequence"/>
</dbReference>
<keyword evidence="8" id="KW-1185">Reference proteome</keyword>
<evidence type="ECO:0000259" key="6">
    <source>
        <dbReference type="Pfam" id="PF00496"/>
    </source>
</evidence>
<dbReference type="FunFam" id="3.90.76.10:FF:000001">
    <property type="entry name" value="Oligopeptide ABC transporter substrate-binding protein"/>
    <property type="match status" value="1"/>
</dbReference>
<dbReference type="GO" id="GO:1904680">
    <property type="term" value="F:peptide transmembrane transporter activity"/>
    <property type="evidence" value="ECO:0007669"/>
    <property type="project" value="TreeGrafter"/>
</dbReference>
<dbReference type="SUPFAM" id="SSF53850">
    <property type="entry name" value="Periplasmic binding protein-like II"/>
    <property type="match status" value="1"/>
</dbReference>
<dbReference type="Pfam" id="PF00496">
    <property type="entry name" value="SBP_bac_5"/>
    <property type="match status" value="1"/>
</dbReference>
<dbReference type="Gene3D" id="3.10.105.10">
    <property type="entry name" value="Dipeptide-binding Protein, Domain 3"/>
    <property type="match status" value="1"/>
</dbReference>
<accession>A0A1W2A4T7</accession>
<dbReference type="Gene3D" id="3.90.76.10">
    <property type="entry name" value="Dipeptide-binding Protein, Domain 1"/>
    <property type="match status" value="1"/>
</dbReference>
<evidence type="ECO:0000313" key="8">
    <source>
        <dbReference type="Proteomes" id="UP000192790"/>
    </source>
</evidence>